<reference evidence="3 4" key="1">
    <citation type="submission" date="2021-06" db="EMBL/GenBank/DDBJ databases">
        <authorList>
            <person name="Sun Q."/>
            <person name="Li D."/>
        </authorList>
    </citation>
    <scope>NUCLEOTIDE SEQUENCE [LARGE SCALE GENOMIC DNA]</scope>
    <source>
        <strain evidence="3 4">MSJ-5</strain>
    </source>
</reference>
<name>A0ABS6G3R6_9FIRM</name>
<proteinExistence type="predicted"/>
<dbReference type="Proteomes" id="UP000779508">
    <property type="component" value="Unassembled WGS sequence"/>
</dbReference>
<evidence type="ECO:0000313" key="4">
    <source>
        <dbReference type="Proteomes" id="UP000779508"/>
    </source>
</evidence>
<dbReference type="EMBL" id="JAHLQK010000004">
    <property type="protein sequence ID" value="MBU5677125.1"/>
    <property type="molecule type" value="Genomic_DNA"/>
</dbReference>
<organism evidence="3 4">
    <name type="scientific">Alkaliphilus flagellatus</name>
    <dbReference type="NCBI Taxonomy" id="2841507"/>
    <lineage>
        <taxon>Bacteria</taxon>
        <taxon>Bacillati</taxon>
        <taxon>Bacillota</taxon>
        <taxon>Clostridia</taxon>
        <taxon>Peptostreptococcales</taxon>
        <taxon>Natronincolaceae</taxon>
        <taxon>Alkaliphilus</taxon>
    </lineage>
</organism>
<accession>A0ABS6G3R6</accession>
<evidence type="ECO:0000313" key="3">
    <source>
        <dbReference type="EMBL" id="MBU5677125.1"/>
    </source>
</evidence>
<comment type="caution">
    <text evidence="3">The sequence shown here is derived from an EMBL/GenBank/DDBJ whole genome shotgun (WGS) entry which is preliminary data.</text>
</comment>
<protein>
    <submittedName>
        <fullName evidence="3">YtxH domain-containing protein</fullName>
    </submittedName>
</protein>
<dbReference type="Pfam" id="PF12732">
    <property type="entry name" value="YtxH"/>
    <property type="match status" value="1"/>
</dbReference>
<dbReference type="InterPro" id="IPR024623">
    <property type="entry name" value="YtxH"/>
</dbReference>
<keyword evidence="4" id="KW-1185">Reference proteome</keyword>
<dbReference type="RefSeq" id="WP_216417615.1">
    <property type="nucleotide sequence ID" value="NZ_JAHLQK010000004.1"/>
</dbReference>
<evidence type="ECO:0000256" key="1">
    <source>
        <dbReference type="SAM" id="Coils"/>
    </source>
</evidence>
<keyword evidence="2" id="KW-0472">Membrane</keyword>
<keyword evidence="1" id="KW-0175">Coiled coil</keyword>
<feature type="coiled-coil region" evidence="1">
    <location>
        <begin position="59"/>
        <end position="86"/>
    </location>
</feature>
<feature type="transmembrane region" description="Helical" evidence="2">
    <location>
        <begin position="34"/>
        <end position="53"/>
    </location>
</feature>
<keyword evidence="2" id="KW-0812">Transmembrane</keyword>
<evidence type="ECO:0000256" key="2">
    <source>
        <dbReference type="SAM" id="Phobius"/>
    </source>
</evidence>
<keyword evidence="2" id="KW-1133">Transmembrane helix</keyword>
<sequence length="135" mass="15565">MMHIKELQKKVENIRRRLDPEVIEREKRIEKTKGLVKGAAIGSIIAGATALFLSPDSGKNNRKKAKEELEKAKEVLETNLNEGREKLSKVYELKKETIEAKKNMLKEKLDLNDNMNIIDDIDLEEIEEELATDEY</sequence>
<gene>
    <name evidence="3" type="ORF">KQI88_11955</name>
</gene>